<proteinExistence type="predicted"/>
<gene>
    <name evidence="1" type="ORF">SAMN05421769_0183</name>
</gene>
<accession>A0A1N6ECX6</accession>
<dbReference type="PROSITE" id="PS51257">
    <property type="entry name" value="PROKAR_LIPOPROTEIN"/>
    <property type="match status" value="1"/>
</dbReference>
<evidence type="ECO:0008006" key="3">
    <source>
        <dbReference type="Google" id="ProtNLM"/>
    </source>
</evidence>
<protein>
    <recommendedName>
        <fullName evidence="3">Lipoprotein</fullName>
    </recommendedName>
</protein>
<evidence type="ECO:0000313" key="2">
    <source>
        <dbReference type="Proteomes" id="UP000184782"/>
    </source>
</evidence>
<evidence type="ECO:0000313" key="1">
    <source>
        <dbReference type="EMBL" id="SIN80895.1"/>
    </source>
</evidence>
<dbReference type="STRING" id="59733.SAMN05421769_0183"/>
<name>A0A1N6ECX6_9FLAO</name>
<reference evidence="2" key="1">
    <citation type="submission" date="2016-12" db="EMBL/GenBank/DDBJ databases">
        <authorList>
            <person name="Varghese N."/>
            <person name="Submissions S."/>
        </authorList>
    </citation>
    <scope>NUCLEOTIDE SEQUENCE [LARGE SCALE GENOMIC DNA]</scope>
    <source>
        <strain evidence="2">DSM 16779</strain>
    </source>
</reference>
<dbReference type="OrthoDB" id="9874555at2"/>
<dbReference type="AlphaFoldDB" id="A0A1N6ECX6"/>
<dbReference type="EMBL" id="FSRQ01000001">
    <property type="protein sequence ID" value="SIN80895.1"/>
    <property type="molecule type" value="Genomic_DNA"/>
</dbReference>
<keyword evidence="2" id="KW-1185">Reference proteome</keyword>
<organism evidence="1 2">
    <name type="scientific">Chryseobacterium scophthalmum</name>
    <dbReference type="NCBI Taxonomy" id="59733"/>
    <lineage>
        <taxon>Bacteria</taxon>
        <taxon>Pseudomonadati</taxon>
        <taxon>Bacteroidota</taxon>
        <taxon>Flavobacteriia</taxon>
        <taxon>Flavobacteriales</taxon>
        <taxon>Weeksellaceae</taxon>
        <taxon>Chryseobacterium group</taxon>
        <taxon>Chryseobacterium</taxon>
    </lineage>
</organism>
<dbReference type="RefSeq" id="WP_074228128.1">
    <property type="nucleotide sequence ID" value="NZ_FSRQ01000001.1"/>
</dbReference>
<dbReference type="Proteomes" id="UP000184782">
    <property type="component" value="Unassembled WGS sequence"/>
</dbReference>
<sequence length="132" mass="15965">MKYLYFLFFALIISCKPKSKTNNGKDFIGSWKTNDSLNIQLEIKQKTDENKIIEDRYTVKISEPQKAQREREINNKQFNYKFVKSEEYNIFPFKEFLYENTTLNKNFIGFKNQDTLIRTYPDFDNQVFVRVK</sequence>